<keyword evidence="5" id="KW-0560">Oxidoreductase</keyword>
<evidence type="ECO:0000259" key="6">
    <source>
        <dbReference type="Pfam" id="PF00732"/>
    </source>
</evidence>
<dbReference type="GO" id="GO:0071949">
    <property type="term" value="F:FAD binding"/>
    <property type="evidence" value="ECO:0007669"/>
    <property type="project" value="InterPro"/>
</dbReference>
<gene>
    <name evidence="9" type="ORF">HNQ65_000326</name>
</gene>
<comment type="caution">
    <text evidence="9">The sequence shown here is derived from an EMBL/GenBank/DDBJ whole genome shotgun (WGS) entry which is preliminary data.</text>
</comment>
<dbReference type="RefSeq" id="WP_184337708.1">
    <property type="nucleotide sequence ID" value="NZ_JACHIG010000001.1"/>
</dbReference>
<dbReference type="SUPFAM" id="SSF54373">
    <property type="entry name" value="FAD-linked reductases, C-terminal domain"/>
    <property type="match status" value="1"/>
</dbReference>
<dbReference type="PANTHER" id="PTHR42784:SF1">
    <property type="entry name" value="PYRANOSE 2-OXIDASE"/>
    <property type="match status" value="1"/>
</dbReference>
<evidence type="ECO:0000259" key="8">
    <source>
        <dbReference type="Pfam" id="PF05199"/>
    </source>
</evidence>
<feature type="domain" description="FAD-binding" evidence="7">
    <location>
        <begin position="13"/>
        <end position="44"/>
    </location>
</feature>
<evidence type="ECO:0000259" key="7">
    <source>
        <dbReference type="Pfam" id="PF01494"/>
    </source>
</evidence>
<evidence type="ECO:0000313" key="10">
    <source>
        <dbReference type="Proteomes" id="UP000590740"/>
    </source>
</evidence>
<comment type="cofactor">
    <cofactor evidence="1">
        <name>FAD</name>
        <dbReference type="ChEBI" id="CHEBI:57692"/>
    </cofactor>
</comment>
<feature type="domain" description="Glucose-methanol-choline oxidoreductase C-terminal" evidence="8">
    <location>
        <begin position="455"/>
        <end position="577"/>
    </location>
</feature>
<proteinExistence type="inferred from homology"/>
<dbReference type="InterPro" id="IPR036188">
    <property type="entry name" value="FAD/NAD-bd_sf"/>
</dbReference>
<evidence type="ECO:0000256" key="3">
    <source>
        <dbReference type="ARBA" id="ARBA00022630"/>
    </source>
</evidence>
<dbReference type="InterPro" id="IPR051473">
    <property type="entry name" value="P2Ox-like"/>
</dbReference>
<keyword evidence="10" id="KW-1185">Reference proteome</keyword>
<reference evidence="9 10" key="1">
    <citation type="submission" date="2020-08" db="EMBL/GenBank/DDBJ databases">
        <title>Genomic Encyclopedia of Type Strains, Phase IV (KMG-IV): sequencing the most valuable type-strain genomes for metagenomic binning, comparative biology and taxonomic classification.</title>
        <authorList>
            <person name="Goeker M."/>
        </authorList>
    </citation>
    <scope>NUCLEOTIDE SEQUENCE [LARGE SCALE GENOMIC DNA]</scope>
    <source>
        <strain evidence="9 10">DSM 12252</strain>
    </source>
</reference>
<dbReference type="Pfam" id="PF05199">
    <property type="entry name" value="GMC_oxred_C"/>
    <property type="match status" value="1"/>
</dbReference>
<evidence type="ECO:0000256" key="5">
    <source>
        <dbReference type="ARBA" id="ARBA00023002"/>
    </source>
</evidence>
<dbReference type="AlphaFoldDB" id="A0A7W7Y702"/>
<name>A0A7W7Y702_9BACT</name>
<evidence type="ECO:0000256" key="1">
    <source>
        <dbReference type="ARBA" id="ARBA00001974"/>
    </source>
</evidence>
<evidence type="ECO:0000256" key="4">
    <source>
        <dbReference type="ARBA" id="ARBA00022827"/>
    </source>
</evidence>
<evidence type="ECO:0000313" key="9">
    <source>
        <dbReference type="EMBL" id="MBB5030772.1"/>
    </source>
</evidence>
<sequence length="593" mass="65145">MPILTERKTQPQYDVIVVGSGAGGGMAAMILALNGVKVLMIEAGRNYDPVKETPMFNTPEMAPLRGAATPDRYFGYYDATVNGGWQVPGEPYTNKKGTEGDFWWWRARMLGGRTNHWGRISLRFGEFDFKPKSRDGLGVDWPMGYEDMAPWYDRVEQLIGVYGENDGIANAPNSSPGVLMPPPKPRVGELLAKKAGRKLGVPVVAAHRAVLSQPMDWKNLPKVLFPNNPKAQEIIGKDMMSRAACFWATNCIRGCSIRANFQSTTVLLPPALATGNLDIITDAMVREVVMGADGKATGVHYIDKISRRDAVAKARVVILAASTCETSRILLNSKSGDKAGLANSSGQVGRNLMDSVGTRLGAHIPAMEDLPPMNEDGAGGLHTYVPWWLVNDHAKLGFARGYHIEMGGGRQMPDVKSFGYLDATSPGVYGRKLKEDARRYYGAQFGFSGRGEMLPNKDCYCELDPKVVDQWGIPVLRFHWKWSDHEIKQAEHMQQTFAALIEGMGGTARPQSGADAIQRPGEIIHEVGTARMGAKAAESVTNQFCQTWDVKNLFLMDGAVLPSNPDKNPTLTILALAWRSSEWLMEEMKRGNI</sequence>
<dbReference type="EMBL" id="JACHIG010000001">
    <property type="protein sequence ID" value="MBB5030772.1"/>
    <property type="molecule type" value="Genomic_DNA"/>
</dbReference>
<feature type="domain" description="Glucose-methanol-choline oxidoreductase N-terminal" evidence="6">
    <location>
        <begin position="250"/>
        <end position="354"/>
    </location>
</feature>
<dbReference type="InterPro" id="IPR000172">
    <property type="entry name" value="GMC_OxRdtase_N"/>
</dbReference>
<comment type="similarity">
    <text evidence="2">Belongs to the GMC oxidoreductase family.</text>
</comment>
<dbReference type="Proteomes" id="UP000590740">
    <property type="component" value="Unassembled WGS sequence"/>
</dbReference>
<dbReference type="SUPFAM" id="SSF51905">
    <property type="entry name" value="FAD/NAD(P)-binding domain"/>
    <property type="match status" value="1"/>
</dbReference>
<dbReference type="Pfam" id="PF01494">
    <property type="entry name" value="FAD_binding_3"/>
    <property type="match status" value="1"/>
</dbReference>
<dbReference type="InterPro" id="IPR007867">
    <property type="entry name" value="GMC_OxRtase_C"/>
</dbReference>
<dbReference type="Pfam" id="PF00732">
    <property type="entry name" value="GMC_oxred_N"/>
    <property type="match status" value="1"/>
</dbReference>
<dbReference type="InterPro" id="IPR002938">
    <property type="entry name" value="FAD-bd"/>
</dbReference>
<dbReference type="GO" id="GO:0016614">
    <property type="term" value="F:oxidoreductase activity, acting on CH-OH group of donors"/>
    <property type="evidence" value="ECO:0007669"/>
    <property type="project" value="InterPro"/>
</dbReference>
<organism evidence="9 10">
    <name type="scientific">Prosthecobacter vanneervenii</name>
    <dbReference type="NCBI Taxonomy" id="48466"/>
    <lineage>
        <taxon>Bacteria</taxon>
        <taxon>Pseudomonadati</taxon>
        <taxon>Verrucomicrobiota</taxon>
        <taxon>Verrucomicrobiia</taxon>
        <taxon>Verrucomicrobiales</taxon>
        <taxon>Verrucomicrobiaceae</taxon>
        <taxon>Prosthecobacter</taxon>
    </lineage>
</organism>
<dbReference type="PANTHER" id="PTHR42784">
    <property type="entry name" value="PYRANOSE 2-OXIDASE"/>
    <property type="match status" value="1"/>
</dbReference>
<keyword evidence="3" id="KW-0285">Flavoprotein</keyword>
<dbReference type="Gene3D" id="3.50.50.60">
    <property type="entry name" value="FAD/NAD(P)-binding domain"/>
    <property type="match status" value="2"/>
</dbReference>
<evidence type="ECO:0000256" key="2">
    <source>
        <dbReference type="ARBA" id="ARBA00010790"/>
    </source>
</evidence>
<protein>
    <submittedName>
        <fullName evidence="9">Choline dehydrogenase-like flavoprotein</fullName>
    </submittedName>
</protein>
<accession>A0A7W7Y702</accession>
<keyword evidence="4" id="KW-0274">FAD</keyword>